<keyword evidence="5 8" id="KW-1133">Transmembrane helix</keyword>
<keyword evidence="3" id="KW-1003">Cell membrane</keyword>
<sequence length="290" mass="30692">MRASIRPGARQFHSISAFNNAGFALFSDSLMGFAADPWICVPTTVAVVLGGLGFPVILEVWRQHRRPSRWSLHTKITLLMTGALIPLGAVFFLVAEWGNTLSGFSVPGRVLAAFTQSVMSRTAGFNSVDTGSMHEGTLLGTDVLMFIGGGSASTAGGIKVTTFAVLLFVIWSEVRGDPDVTLFSRRIATSAQRQAVSVALVGVAVVVVPTIVITLGSTFGMSEVLFEVISASATVGLSTGITAELGTGHQLLLVVLMFLGRLGPITFATALAVRERQRFFRHPESAPIIG</sequence>
<dbReference type="InterPro" id="IPR003445">
    <property type="entry name" value="Cat_transpt"/>
</dbReference>
<protein>
    <recommendedName>
        <fullName evidence="11">Cation transporter</fullName>
    </recommendedName>
</protein>
<keyword evidence="7 8" id="KW-0472">Membrane</keyword>
<feature type="transmembrane region" description="Helical" evidence="8">
    <location>
        <begin position="41"/>
        <end position="61"/>
    </location>
</feature>
<dbReference type="RefSeq" id="WP_203675511.1">
    <property type="nucleotide sequence ID" value="NZ_BONP01000022.1"/>
</dbReference>
<keyword evidence="2" id="KW-0813">Transport</keyword>
<gene>
    <name evidence="9" type="ORF">Cph01nite_29760</name>
</gene>
<feature type="transmembrane region" description="Helical" evidence="8">
    <location>
        <begin position="251"/>
        <end position="273"/>
    </location>
</feature>
<evidence type="ECO:0000256" key="3">
    <source>
        <dbReference type="ARBA" id="ARBA00022475"/>
    </source>
</evidence>
<reference evidence="9 10" key="1">
    <citation type="submission" date="2021-01" db="EMBL/GenBank/DDBJ databases">
        <title>Whole genome shotgun sequence of Cellulomonas phragmiteti NBRC 110785.</title>
        <authorList>
            <person name="Komaki H."/>
            <person name="Tamura T."/>
        </authorList>
    </citation>
    <scope>NUCLEOTIDE SEQUENCE [LARGE SCALE GENOMIC DNA]</scope>
    <source>
        <strain evidence="9 10">NBRC 110785</strain>
    </source>
</reference>
<keyword evidence="4 8" id="KW-0812">Transmembrane</keyword>
<evidence type="ECO:0000256" key="2">
    <source>
        <dbReference type="ARBA" id="ARBA00022448"/>
    </source>
</evidence>
<evidence type="ECO:0000256" key="8">
    <source>
        <dbReference type="SAM" id="Phobius"/>
    </source>
</evidence>
<proteinExistence type="predicted"/>
<evidence type="ECO:0000256" key="4">
    <source>
        <dbReference type="ARBA" id="ARBA00022692"/>
    </source>
</evidence>
<name>A0ABQ4DPF8_9CELL</name>
<organism evidence="9 10">
    <name type="scientific">Cellulomonas phragmiteti</name>
    <dbReference type="NCBI Taxonomy" id="478780"/>
    <lineage>
        <taxon>Bacteria</taxon>
        <taxon>Bacillati</taxon>
        <taxon>Actinomycetota</taxon>
        <taxon>Actinomycetes</taxon>
        <taxon>Micrococcales</taxon>
        <taxon>Cellulomonadaceae</taxon>
        <taxon>Cellulomonas</taxon>
    </lineage>
</organism>
<comment type="caution">
    <text evidence="9">The sequence shown here is derived from an EMBL/GenBank/DDBJ whole genome shotgun (WGS) entry which is preliminary data.</text>
</comment>
<evidence type="ECO:0000256" key="6">
    <source>
        <dbReference type="ARBA" id="ARBA00023065"/>
    </source>
</evidence>
<accession>A0ABQ4DPF8</accession>
<dbReference type="PANTHER" id="PTHR32024:SF1">
    <property type="entry name" value="KTR SYSTEM POTASSIUM UPTAKE PROTEIN B"/>
    <property type="match status" value="1"/>
</dbReference>
<evidence type="ECO:0000313" key="9">
    <source>
        <dbReference type="EMBL" id="GIG41214.1"/>
    </source>
</evidence>
<feature type="transmembrane region" description="Helical" evidence="8">
    <location>
        <begin position="73"/>
        <end position="95"/>
    </location>
</feature>
<evidence type="ECO:0008006" key="11">
    <source>
        <dbReference type="Google" id="ProtNLM"/>
    </source>
</evidence>
<evidence type="ECO:0000256" key="1">
    <source>
        <dbReference type="ARBA" id="ARBA00004651"/>
    </source>
</evidence>
<evidence type="ECO:0000256" key="5">
    <source>
        <dbReference type="ARBA" id="ARBA00022989"/>
    </source>
</evidence>
<evidence type="ECO:0000313" key="10">
    <source>
        <dbReference type="Proteomes" id="UP000614741"/>
    </source>
</evidence>
<keyword evidence="6" id="KW-0406">Ion transport</keyword>
<feature type="transmembrane region" description="Helical" evidence="8">
    <location>
        <begin position="195"/>
        <end position="216"/>
    </location>
</feature>
<dbReference type="Pfam" id="PF02386">
    <property type="entry name" value="TrkH"/>
    <property type="match status" value="1"/>
</dbReference>
<dbReference type="EMBL" id="BONP01000022">
    <property type="protein sequence ID" value="GIG41214.1"/>
    <property type="molecule type" value="Genomic_DNA"/>
</dbReference>
<comment type="subcellular location">
    <subcellularLocation>
        <location evidence="1">Cell membrane</location>
        <topology evidence="1">Multi-pass membrane protein</topology>
    </subcellularLocation>
</comment>
<feature type="transmembrane region" description="Helical" evidence="8">
    <location>
        <begin position="143"/>
        <end position="174"/>
    </location>
</feature>
<feature type="transmembrane region" description="Helical" evidence="8">
    <location>
        <begin position="12"/>
        <end position="35"/>
    </location>
</feature>
<evidence type="ECO:0000256" key="7">
    <source>
        <dbReference type="ARBA" id="ARBA00023136"/>
    </source>
</evidence>
<keyword evidence="10" id="KW-1185">Reference proteome</keyword>
<dbReference type="Proteomes" id="UP000614741">
    <property type="component" value="Unassembled WGS sequence"/>
</dbReference>
<dbReference type="PANTHER" id="PTHR32024">
    <property type="entry name" value="TRK SYSTEM POTASSIUM UPTAKE PROTEIN TRKG-RELATED"/>
    <property type="match status" value="1"/>
</dbReference>